<sequence>MTPMIRSLTVGDAVVGAAAPVVSIAPVVLDGGDRGLDLHVRVSAAATGDRLPVILFSHGYGSSGDMYQPLADFYAAHGFVVLQPTYLDSRTVGLDRRDPRAARFWRHRIDDAKRVLDNVDHLAAAVPGLAGRVDRGRIAAAGHSFGGQTTGLLLGLRVQAPAGTGEDMSDPRVQAGVLLATAGRGEGDLAPGVIGDLPWLNATFDRMTRPALVVYGDRDQNPLTTRGPDWGADPYHLAPGPKSLLTLSGAEHSLGGAVGYDSVETTDDNLATVAVLQRLTTAYLRTTLGVDDAAWPRAVAQLRADSADRGTVDSK</sequence>
<reference evidence="1" key="1">
    <citation type="journal article" date="2014" name="Int. J. Syst. Evol. Microbiol.">
        <title>Complete genome sequence of Corynebacterium casei LMG S-19264T (=DSM 44701T), isolated from a smear-ripened cheese.</title>
        <authorList>
            <consortium name="US DOE Joint Genome Institute (JGI-PGF)"/>
            <person name="Walter F."/>
            <person name="Albersmeier A."/>
            <person name="Kalinowski J."/>
            <person name="Ruckert C."/>
        </authorList>
    </citation>
    <scope>NUCLEOTIDE SEQUENCE</scope>
    <source>
        <strain evidence="1">CGMCC 4.7299</strain>
    </source>
</reference>
<dbReference type="PANTHER" id="PTHR33428">
    <property type="entry name" value="CHLOROPHYLLASE-2, CHLOROPLASTIC"/>
    <property type="match status" value="1"/>
</dbReference>
<dbReference type="AlphaFoldDB" id="A0A8J3BSK2"/>
<accession>A0A8J3BSK2</accession>
<evidence type="ECO:0000313" key="1">
    <source>
        <dbReference type="EMBL" id="GGK74324.1"/>
    </source>
</evidence>
<evidence type="ECO:0008006" key="3">
    <source>
        <dbReference type="Google" id="ProtNLM"/>
    </source>
</evidence>
<dbReference type="Pfam" id="PF07224">
    <property type="entry name" value="Chlorophyllase"/>
    <property type="match status" value="1"/>
</dbReference>
<comment type="caution">
    <text evidence="1">The sequence shown here is derived from an EMBL/GenBank/DDBJ whole genome shotgun (WGS) entry which is preliminary data.</text>
</comment>
<gene>
    <name evidence="1" type="ORF">GCM10012284_05410</name>
</gene>
<dbReference type="InterPro" id="IPR029058">
    <property type="entry name" value="AB_hydrolase_fold"/>
</dbReference>
<dbReference type="Gene3D" id="3.40.50.1820">
    <property type="entry name" value="alpha/beta hydrolase"/>
    <property type="match status" value="1"/>
</dbReference>
<dbReference type="InterPro" id="IPR017395">
    <property type="entry name" value="Chlorophyllase-like"/>
</dbReference>
<proteinExistence type="predicted"/>
<name>A0A8J3BSK2_9ACTN</name>
<dbReference type="PANTHER" id="PTHR33428:SF14">
    <property type="entry name" value="CARBOXYLESTERASE TYPE B DOMAIN-CONTAINING PROTEIN"/>
    <property type="match status" value="1"/>
</dbReference>
<dbReference type="EMBL" id="BMMX01000001">
    <property type="protein sequence ID" value="GGK74324.1"/>
    <property type="molecule type" value="Genomic_DNA"/>
</dbReference>
<organism evidence="1 2">
    <name type="scientific">Mangrovihabitans endophyticus</name>
    <dbReference type="NCBI Taxonomy" id="1751298"/>
    <lineage>
        <taxon>Bacteria</taxon>
        <taxon>Bacillati</taxon>
        <taxon>Actinomycetota</taxon>
        <taxon>Actinomycetes</taxon>
        <taxon>Micromonosporales</taxon>
        <taxon>Micromonosporaceae</taxon>
        <taxon>Mangrovihabitans</taxon>
    </lineage>
</organism>
<keyword evidence="2" id="KW-1185">Reference proteome</keyword>
<evidence type="ECO:0000313" key="2">
    <source>
        <dbReference type="Proteomes" id="UP000656042"/>
    </source>
</evidence>
<protein>
    <recommendedName>
        <fullName evidence="3">Chlorophyllase</fullName>
    </recommendedName>
</protein>
<dbReference type="Proteomes" id="UP000656042">
    <property type="component" value="Unassembled WGS sequence"/>
</dbReference>
<dbReference type="SUPFAM" id="SSF53474">
    <property type="entry name" value="alpha/beta-Hydrolases"/>
    <property type="match status" value="1"/>
</dbReference>
<reference evidence="1" key="2">
    <citation type="submission" date="2020-09" db="EMBL/GenBank/DDBJ databases">
        <authorList>
            <person name="Sun Q."/>
            <person name="Zhou Y."/>
        </authorList>
    </citation>
    <scope>NUCLEOTIDE SEQUENCE</scope>
    <source>
        <strain evidence="1">CGMCC 4.7299</strain>
    </source>
</reference>